<reference evidence="3 4" key="1">
    <citation type="submission" date="2024-10" db="EMBL/GenBank/DDBJ databases">
        <title>The Natural Products Discovery Center: Release of the First 8490 Sequenced Strains for Exploring Actinobacteria Biosynthetic Diversity.</title>
        <authorList>
            <person name="Kalkreuter E."/>
            <person name="Kautsar S.A."/>
            <person name="Yang D."/>
            <person name="Bader C.D."/>
            <person name="Teijaro C.N."/>
            <person name="Fluegel L."/>
            <person name="Davis C.M."/>
            <person name="Simpson J.R."/>
            <person name="Lauterbach L."/>
            <person name="Steele A.D."/>
            <person name="Gui C."/>
            <person name="Meng S."/>
            <person name="Li G."/>
            <person name="Viehrig K."/>
            <person name="Ye F."/>
            <person name="Su P."/>
            <person name="Kiefer A.F."/>
            <person name="Nichols A."/>
            <person name="Cepeda A.J."/>
            <person name="Yan W."/>
            <person name="Fan B."/>
            <person name="Jiang Y."/>
            <person name="Adhikari A."/>
            <person name="Zheng C.-J."/>
            <person name="Schuster L."/>
            <person name="Cowan T.M."/>
            <person name="Smanski M.J."/>
            <person name="Chevrette M.G."/>
            <person name="De Carvalho L.P.S."/>
            <person name="Shen B."/>
        </authorList>
    </citation>
    <scope>NUCLEOTIDE SEQUENCE [LARGE SCALE GENOMIC DNA]</scope>
    <source>
        <strain evidence="3 4">NPDC021253</strain>
    </source>
</reference>
<sequence>MLPVAPTCSLWWVARWTARMLTSLAVAVAFSLSAGSLSFDPAPPAGADAAGRPAPAWPLAASLSLVGASDLGSAPACPLAAGPRLVGASDLGPATAAGMRAVGPGRAAVDVPAASAHPDAVLAGSAGRSVVDQVPAHRMPVGPAPTTAGSRAPPRG</sequence>
<feature type="signal peptide" evidence="2">
    <location>
        <begin position="1"/>
        <end position="34"/>
    </location>
</feature>
<gene>
    <name evidence="3" type="ORF">ACH4OY_27320</name>
</gene>
<keyword evidence="4" id="KW-1185">Reference proteome</keyword>
<evidence type="ECO:0000256" key="2">
    <source>
        <dbReference type="SAM" id="SignalP"/>
    </source>
</evidence>
<evidence type="ECO:0000313" key="4">
    <source>
        <dbReference type="Proteomes" id="UP001611075"/>
    </source>
</evidence>
<keyword evidence="2" id="KW-0732">Signal</keyword>
<accession>A0ABW7SV56</accession>
<comment type="caution">
    <text evidence="3">The sequence shown here is derived from an EMBL/GenBank/DDBJ whole genome shotgun (WGS) entry which is preliminary data.</text>
</comment>
<dbReference type="RefSeq" id="WP_396684430.1">
    <property type="nucleotide sequence ID" value="NZ_JBIRPU010000027.1"/>
</dbReference>
<evidence type="ECO:0000313" key="3">
    <source>
        <dbReference type="EMBL" id="MFI0796366.1"/>
    </source>
</evidence>
<dbReference type="EMBL" id="JBIRPU010000027">
    <property type="protein sequence ID" value="MFI0796366.1"/>
    <property type="molecule type" value="Genomic_DNA"/>
</dbReference>
<feature type="chain" id="PRO_5047228281" evidence="2">
    <location>
        <begin position="35"/>
        <end position="156"/>
    </location>
</feature>
<feature type="region of interest" description="Disordered" evidence="1">
    <location>
        <begin position="136"/>
        <end position="156"/>
    </location>
</feature>
<evidence type="ECO:0000256" key="1">
    <source>
        <dbReference type="SAM" id="MobiDB-lite"/>
    </source>
</evidence>
<proteinExistence type="predicted"/>
<organism evidence="3 4">
    <name type="scientific">Micromonospora rubida</name>
    <dbReference type="NCBI Taxonomy" id="2697657"/>
    <lineage>
        <taxon>Bacteria</taxon>
        <taxon>Bacillati</taxon>
        <taxon>Actinomycetota</taxon>
        <taxon>Actinomycetes</taxon>
        <taxon>Micromonosporales</taxon>
        <taxon>Micromonosporaceae</taxon>
        <taxon>Micromonospora</taxon>
    </lineage>
</organism>
<name>A0ABW7SV56_9ACTN</name>
<protein>
    <submittedName>
        <fullName evidence="3">Uncharacterized protein</fullName>
    </submittedName>
</protein>
<dbReference type="Proteomes" id="UP001611075">
    <property type="component" value="Unassembled WGS sequence"/>
</dbReference>